<evidence type="ECO:0000313" key="5">
    <source>
        <dbReference type="EMBL" id="TNJ60182.1"/>
    </source>
</evidence>
<gene>
    <name evidence="5" type="ORF">FE784_36415</name>
</gene>
<dbReference type="Gene3D" id="1.10.10.10">
    <property type="entry name" value="Winged helix-like DNA-binding domain superfamily/Winged helix DNA-binding domain"/>
    <property type="match status" value="1"/>
</dbReference>
<dbReference type="PROSITE" id="PS50949">
    <property type="entry name" value="HTH_GNTR"/>
    <property type="match status" value="1"/>
</dbReference>
<dbReference type="SMART" id="SM00345">
    <property type="entry name" value="HTH_GNTR"/>
    <property type="match status" value="1"/>
</dbReference>
<dbReference type="Pfam" id="PF13416">
    <property type="entry name" value="SBP_bac_8"/>
    <property type="match status" value="1"/>
</dbReference>
<evidence type="ECO:0000256" key="2">
    <source>
        <dbReference type="ARBA" id="ARBA00023125"/>
    </source>
</evidence>
<dbReference type="InterPro" id="IPR036390">
    <property type="entry name" value="WH_DNA-bd_sf"/>
</dbReference>
<comment type="caution">
    <text evidence="5">The sequence shown here is derived from an EMBL/GenBank/DDBJ whole genome shotgun (WGS) entry which is preliminary data.</text>
</comment>
<accession>A0A5C4SX13</accession>
<proteinExistence type="predicted"/>
<dbReference type="PANTHER" id="PTHR43649:SF12">
    <property type="entry name" value="DIACETYLCHITOBIOSE BINDING PROTEIN DASA"/>
    <property type="match status" value="1"/>
</dbReference>
<evidence type="ECO:0000256" key="3">
    <source>
        <dbReference type="ARBA" id="ARBA00023163"/>
    </source>
</evidence>
<keyword evidence="2" id="KW-0238">DNA-binding</keyword>
<evidence type="ECO:0000313" key="6">
    <source>
        <dbReference type="Proteomes" id="UP000307943"/>
    </source>
</evidence>
<dbReference type="PANTHER" id="PTHR43649">
    <property type="entry name" value="ARABINOSE-BINDING PROTEIN-RELATED"/>
    <property type="match status" value="1"/>
</dbReference>
<dbReference type="RefSeq" id="WP_139607158.1">
    <property type="nucleotide sequence ID" value="NZ_VDCQ01000086.1"/>
</dbReference>
<dbReference type="AlphaFoldDB" id="A0A5C4SX13"/>
<protein>
    <submittedName>
        <fullName evidence="5">Extracellular solute-binding protein</fullName>
    </submittedName>
</protein>
<evidence type="ECO:0000259" key="4">
    <source>
        <dbReference type="PROSITE" id="PS50949"/>
    </source>
</evidence>
<evidence type="ECO:0000256" key="1">
    <source>
        <dbReference type="ARBA" id="ARBA00023015"/>
    </source>
</evidence>
<reference evidence="5 6" key="1">
    <citation type="submission" date="2019-05" db="EMBL/GenBank/DDBJ databases">
        <title>We sequenced the genome of Paenibacillus hemerocallicola KCTC 33185 for further insight into its adaptation and study the phylogeny of Paenibacillus.</title>
        <authorList>
            <person name="Narsing Rao M.P."/>
        </authorList>
    </citation>
    <scope>NUCLEOTIDE SEQUENCE [LARGE SCALE GENOMIC DNA]</scope>
    <source>
        <strain evidence="5 6">KCTC 33185</strain>
    </source>
</reference>
<dbReference type="SUPFAM" id="SSF46785">
    <property type="entry name" value="Winged helix' DNA-binding domain"/>
    <property type="match status" value="1"/>
</dbReference>
<keyword evidence="3" id="KW-0804">Transcription</keyword>
<dbReference type="InterPro" id="IPR036388">
    <property type="entry name" value="WH-like_DNA-bd_sf"/>
</dbReference>
<dbReference type="Pfam" id="PF00392">
    <property type="entry name" value="GntR"/>
    <property type="match status" value="1"/>
</dbReference>
<name>A0A5C4SX13_9BACL</name>
<dbReference type="InterPro" id="IPR000524">
    <property type="entry name" value="Tscrpt_reg_HTH_GntR"/>
</dbReference>
<dbReference type="SUPFAM" id="SSF53850">
    <property type="entry name" value="Periplasmic binding protein-like II"/>
    <property type="match status" value="1"/>
</dbReference>
<dbReference type="InterPro" id="IPR006059">
    <property type="entry name" value="SBP"/>
</dbReference>
<dbReference type="GO" id="GO:0003700">
    <property type="term" value="F:DNA-binding transcription factor activity"/>
    <property type="evidence" value="ECO:0007669"/>
    <property type="project" value="InterPro"/>
</dbReference>
<sequence length="489" mass="56264">MYIKLILYTSEEGRVIPKNRPSKERYHERLNGLIATLRHEIVEGTYPPESYLPSEIALSKRFSLSNKSLRKGLEVLEKEGYIRKIPRVGNQIVPLRPRAVIRFGCSQTIMRDLRMEDLIEEFHLLHPSIRVEVVPYVSVVPEITVGGEPLDVLSANVYQFLEIVRLGLTAQLEVLPEPEDTHPFLLEPFLHEGKLFVQPLGFAPIVLCYNKAHFAQSGVPEPDGSWSWDELMMHATVLSNGAGRYGFGFHAMSENRWPIFMLQSGGRDEWEAPWDSESLRRKLMKNMKICKDILHNRAMSPLYLSEDDKEITKLFVDGKLSMILTNYAQMNDFLNADLEYDISPVPTQHDPATLLITIGACICKDSPHKEEAHRFLRFMASRHAQELIQSGTLTVPSYRPILASPVASRVKRPGRYSLFREIMFTFRTHKDLQFSDALRLKLLYLLKEYWANLIGEEQLCDRMFQAIREDRNRDGNQVDASKCFIGDRT</sequence>
<dbReference type="Gene3D" id="3.40.190.10">
    <property type="entry name" value="Periplasmic binding protein-like II"/>
    <property type="match status" value="1"/>
</dbReference>
<dbReference type="EMBL" id="VDCQ01000086">
    <property type="protein sequence ID" value="TNJ60182.1"/>
    <property type="molecule type" value="Genomic_DNA"/>
</dbReference>
<feature type="domain" description="HTH gntR-type" evidence="4">
    <location>
        <begin position="27"/>
        <end position="95"/>
    </location>
</feature>
<dbReference type="OrthoDB" id="9816541at2"/>
<dbReference type="GO" id="GO:0003677">
    <property type="term" value="F:DNA binding"/>
    <property type="evidence" value="ECO:0007669"/>
    <property type="project" value="UniProtKB-KW"/>
</dbReference>
<dbReference type="InterPro" id="IPR050490">
    <property type="entry name" value="Bact_solute-bd_prot1"/>
</dbReference>
<dbReference type="Proteomes" id="UP000307943">
    <property type="component" value="Unassembled WGS sequence"/>
</dbReference>
<organism evidence="5 6">
    <name type="scientific">Paenibacillus hemerocallicola</name>
    <dbReference type="NCBI Taxonomy" id="1172614"/>
    <lineage>
        <taxon>Bacteria</taxon>
        <taxon>Bacillati</taxon>
        <taxon>Bacillota</taxon>
        <taxon>Bacilli</taxon>
        <taxon>Bacillales</taxon>
        <taxon>Paenibacillaceae</taxon>
        <taxon>Paenibacillus</taxon>
    </lineage>
</organism>
<keyword evidence="6" id="KW-1185">Reference proteome</keyword>
<keyword evidence="1" id="KW-0805">Transcription regulation</keyword>